<evidence type="ECO:0000256" key="15">
    <source>
        <dbReference type="RuleBase" id="RU361174"/>
    </source>
</evidence>
<dbReference type="Gene3D" id="3.40.50.720">
    <property type="entry name" value="NAD(P)-binding Rossmann-like Domain"/>
    <property type="match status" value="1"/>
</dbReference>
<keyword evidence="18" id="KW-1133">Transmembrane helix</keyword>
<dbReference type="InterPro" id="IPR029058">
    <property type="entry name" value="AB_hydrolase_fold"/>
</dbReference>
<keyword evidence="18" id="KW-0812">Transmembrane</keyword>
<dbReference type="EC" id="6.2.1.64" evidence="16"/>
<dbReference type="Pfam" id="PF00331">
    <property type="entry name" value="Glyco_hydro_10"/>
    <property type="match status" value="1"/>
</dbReference>
<dbReference type="Pfam" id="PF08825">
    <property type="entry name" value="E2_bind"/>
    <property type="match status" value="1"/>
</dbReference>
<organism evidence="20 21">
    <name type="scientific">Ceratobasidium theobromae</name>
    <dbReference type="NCBI Taxonomy" id="1582974"/>
    <lineage>
        <taxon>Eukaryota</taxon>
        <taxon>Fungi</taxon>
        <taxon>Dikarya</taxon>
        <taxon>Basidiomycota</taxon>
        <taxon>Agaricomycotina</taxon>
        <taxon>Agaricomycetes</taxon>
        <taxon>Cantharellales</taxon>
        <taxon>Ceratobasidiaceae</taxon>
        <taxon>Ceratobasidium</taxon>
    </lineage>
</organism>
<keyword evidence="5 16" id="KW-0547">Nucleotide-binding</keyword>
<dbReference type="InterPro" id="IPR001000">
    <property type="entry name" value="GH10_dom"/>
</dbReference>
<feature type="transmembrane region" description="Helical" evidence="18">
    <location>
        <begin position="495"/>
        <end position="520"/>
    </location>
</feature>
<dbReference type="GO" id="GO:0005524">
    <property type="term" value="F:ATP binding"/>
    <property type="evidence" value="ECO:0007669"/>
    <property type="project" value="UniProtKB-UniRule"/>
</dbReference>
<comment type="catalytic activity">
    <reaction evidence="15">
        <text>Endohydrolysis of (1-&gt;4)-beta-D-xylosidic linkages in xylans.</text>
        <dbReference type="EC" id="3.2.1.8"/>
    </reaction>
</comment>
<feature type="region of interest" description="Disordered" evidence="17">
    <location>
        <begin position="437"/>
        <end position="480"/>
    </location>
</feature>
<dbReference type="GO" id="GO:0005634">
    <property type="term" value="C:nucleus"/>
    <property type="evidence" value="ECO:0007669"/>
    <property type="project" value="TreeGrafter"/>
</dbReference>
<dbReference type="GO" id="GO:0019781">
    <property type="term" value="F:NEDD8 activating enzyme activity"/>
    <property type="evidence" value="ECO:0007669"/>
    <property type="project" value="UniProtKB-UniRule"/>
</dbReference>
<evidence type="ECO:0000256" key="17">
    <source>
        <dbReference type="SAM" id="MobiDB-lite"/>
    </source>
</evidence>
<dbReference type="Pfam" id="PF10329">
    <property type="entry name" value="DUF2417"/>
    <property type="match status" value="1"/>
</dbReference>
<dbReference type="InterPro" id="IPR045886">
    <property type="entry name" value="ThiF/MoeB/HesA"/>
</dbReference>
<feature type="active site" description="Glycyl thioester intermediate" evidence="14">
    <location>
        <position position="211"/>
    </location>
</feature>
<feature type="transmembrane region" description="Helical" evidence="18">
    <location>
        <begin position="596"/>
        <end position="619"/>
    </location>
</feature>
<feature type="active site" description="Nucleophile" evidence="13">
    <location>
        <position position="1336"/>
    </location>
</feature>
<keyword evidence="9 15" id="KW-0119">Carbohydrate metabolism</keyword>
<dbReference type="SMART" id="SM00633">
    <property type="entry name" value="Glyco_10"/>
    <property type="match status" value="1"/>
</dbReference>
<evidence type="ECO:0000256" key="3">
    <source>
        <dbReference type="ARBA" id="ARBA00007495"/>
    </source>
</evidence>
<evidence type="ECO:0000256" key="6">
    <source>
        <dbReference type="ARBA" id="ARBA00022786"/>
    </source>
</evidence>
<evidence type="ECO:0000256" key="13">
    <source>
        <dbReference type="PROSITE-ProRule" id="PRU10061"/>
    </source>
</evidence>
<dbReference type="Gene3D" id="3.10.290.20">
    <property type="entry name" value="Ubiquitin-like 2 activating enzyme e1b. Chain: B, domain 3"/>
    <property type="match status" value="1"/>
</dbReference>
<feature type="compositionally biased region" description="Polar residues" evidence="17">
    <location>
        <begin position="437"/>
        <end position="446"/>
    </location>
</feature>
<comment type="similarity">
    <text evidence="3 15">Belongs to the glycosyl hydrolase 10 (cellulase F) family.</text>
</comment>
<dbReference type="PROSITE" id="PS00865">
    <property type="entry name" value="UBIQUITIN_ACTIVAT_2"/>
    <property type="match status" value="1"/>
</dbReference>
<evidence type="ECO:0000256" key="14">
    <source>
        <dbReference type="PROSITE-ProRule" id="PRU10132"/>
    </source>
</evidence>
<feature type="domain" description="GH10" evidence="19">
    <location>
        <begin position="1124"/>
        <end position="1414"/>
    </location>
</feature>
<evidence type="ECO:0000256" key="10">
    <source>
        <dbReference type="ARBA" id="ARBA00023295"/>
    </source>
</evidence>
<dbReference type="EC" id="3.2.1.8" evidence="15"/>
<evidence type="ECO:0000313" key="20">
    <source>
        <dbReference type="EMBL" id="KAB5594565.1"/>
    </source>
</evidence>
<sequence>MSAATATSLPNWEGRWNHVDQVLDRPGPRTDEAFVPGDAAKDFLRDKCKVLVIGAGGLGCEILPNLALLGFKDIHVIDMDTIDISNLNRQFLFRPKDVGRPKAVVAAEYVMNRVPGVKVTPYYGKIQDKDDEYYMQFTLVICGLDSVEARRWINATLVNMVDSQNPESLKPLIDGGTEGFKGQARVIFPTVTSCYECSLDMLNKPTTFPICTIANTPRLPEHCIEWASVLEWPRVHGDKKMDNDDPEHIGWLYQTALARAKEFKIDGVTWSLTQGVVKNIIPAIASTNAIIAALKIVTSCAPYLNNYFMMIGTDGVYSYTFEHEQRKDCPVCGGEVLDVTVSDGWTVERFIEWLQEKQDVQIKKPSLSSNGKNIYLQAPPQLEQSTRPNLEKKLSELVPAGGDIVVTATTLPFNLALRVNYTIFALDWGSCGLQRPTMTTPPSANHSAHPESGHDDQPAPTETTPLISPSPRASSRRVDKHRQGILQKRSFHELWGVRALFILLAFLAAISAIGFVVLIINTGVSSVAQYLPPHRSSRLLPVWFALISAWISLLAVTFFGTPSALTRVSLIISLTLLLLDIILLASVTQLRRQESALTLMTCGIAIISTSISLGANYVVKHLRDKEGIPIRNGAETVREAELRARLFVAQEGYWSNRAARAIKIILSFILVFATSLALLLITFDICLTAIDSSVLPPFQNSKFHSVQPDPSHWSFKIHLACSGPTSMAPPNALNATISDRGKIRHIPTVIYESMRGVPGSLGGEWLVNLRETNRVGRVCVWDRPGYGFSDNGPSAEMGHVSDALWQALQHQEEEGPYVLVVVLANLGGYRLLMRLFASRHPETVHSLLYIDSETSHTYFLTRAHHNTFFHTHLPILIAPLGISRISSLVKNHTPRSARVLANIIQNTQWQNPRLLSTLLQEEYLAHSRQSASFRDLLESERQYPSRRPTIVLSSGDRISKESNWREAQKRLWQEIVNEKGRVRWEILEGVGHDICAKTREGAVGTGLEAYCDAESKNTGGNCLGKSKVIRRHTETSATPVAVFSAASNGSTFLRIKGLETEPQHLNFKSQDLEIIQTLNLRVFSPSFMLAPTLVAAQSGLRGLHNLAKAKGRYFGTATDQLWTNTDSAYLALTGNSSEFGENTPGNQQKWDATEASRNVFTFTNGDYQVAWAKNHSQIVRGHTLVWHSQLPSWVSSGGFDNATLISIVENHISNVAVHFKGQVYAWDVVNEAFNEDGTYRTSVFYETIGPTYIPIALRAARAADPTAKLYINDYNTDWTGSKSDALYTLAKSLLAQGVPLDGIGFQGHLIVNSFPRTVQENLQRFADLGLEIAITELDIRMTLPATDALLESQAENYEYIVKSCLAIAKCVGITTWDTSDDYSWIPSVNPGQGAALLFDENKQPKPAYYSVADALAGATVKGSWA</sequence>
<dbReference type="PROSITE" id="PS00591">
    <property type="entry name" value="GH10_1"/>
    <property type="match status" value="1"/>
</dbReference>
<keyword evidence="6 16" id="KW-0833">Ubl conjugation pathway</keyword>
<gene>
    <name evidence="20" type="ORF">CTheo_2048</name>
</gene>
<feature type="transmembrane region" description="Helical" evidence="18">
    <location>
        <begin position="664"/>
        <end position="683"/>
    </location>
</feature>
<dbReference type="InterPro" id="IPR019431">
    <property type="entry name" value="DUF2417"/>
</dbReference>
<dbReference type="Pfam" id="PF00899">
    <property type="entry name" value="ThiF"/>
    <property type="match status" value="1"/>
</dbReference>
<dbReference type="InterPro" id="IPR031158">
    <property type="entry name" value="GH10_AS"/>
</dbReference>
<dbReference type="InterPro" id="IPR014929">
    <property type="entry name" value="E2-binding"/>
</dbReference>
<dbReference type="Gene3D" id="3.20.20.80">
    <property type="entry name" value="Glycosidases"/>
    <property type="match status" value="1"/>
</dbReference>
<dbReference type="InterPro" id="IPR035985">
    <property type="entry name" value="Ubiquitin-activating_enz"/>
</dbReference>
<dbReference type="PANTHER" id="PTHR10953">
    <property type="entry name" value="UBIQUITIN-ACTIVATING ENZYME E1"/>
    <property type="match status" value="1"/>
</dbReference>
<dbReference type="CDD" id="cd01488">
    <property type="entry name" value="Uba3_RUB"/>
    <property type="match status" value="1"/>
</dbReference>
<dbReference type="InterPro" id="IPR033127">
    <property type="entry name" value="UBQ-activ_enz_E1_Cys_AS"/>
</dbReference>
<dbReference type="UniPathway" id="UPA00885"/>
<evidence type="ECO:0000256" key="8">
    <source>
        <dbReference type="ARBA" id="ARBA00022840"/>
    </source>
</evidence>
<keyword evidence="8 16" id="KW-0067">ATP-binding</keyword>
<evidence type="ECO:0000256" key="16">
    <source>
        <dbReference type="RuleBase" id="RU368009"/>
    </source>
</evidence>
<reference evidence="20 21" key="1">
    <citation type="journal article" date="2019" name="Fungal Biol. Biotechnol.">
        <title>Draft genome sequence of fastidious pathogen Ceratobasidium theobromae, which causes vascular-streak dieback in Theobroma cacao.</title>
        <authorList>
            <person name="Ali S.S."/>
            <person name="Asman A."/>
            <person name="Shao J."/>
            <person name="Firmansyah A.P."/>
            <person name="Susilo A.W."/>
            <person name="Rosmana A."/>
            <person name="McMahon P."/>
            <person name="Junaid M."/>
            <person name="Guest D."/>
            <person name="Kheng T.Y."/>
            <person name="Meinhardt L.W."/>
            <person name="Bailey B.A."/>
        </authorList>
    </citation>
    <scope>NUCLEOTIDE SEQUENCE [LARGE SCALE GENOMIC DNA]</scope>
    <source>
        <strain evidence="20 21">CT2</strain>
    </source>
</reference>
<dbReference type="FunFam" id="1.10.10.520:FF:000001">
    <property type="entry name" value="NEDD8-activating enzyme E1 catalytic subunit"/>
    <property type="match status" value="1"/>
</dbReference>
<comment type="function">
    <text evidence="16">Catalytic subunit of the dimeric E1 enzyme, which activates NEDD8.</text>
</comment>
<keyword evidence="7 15" id="KW-0378">Hydrolase</keyword>
<feature type="compositionally biased region" description="Polar residues" evidence="17">
    <location>
        <begin position="460"/>
        <end position="473"/>
    </location>
</feature>
<comment type="pathway">
    <text evidence="1 16">Protein modification; protein neddylation.</text>
</comment>
<feature type="transmembrane region" description="Helical" evidence="18">
    <location>
        <begin position="540"/>
        <end position="561"/>
    </location>
</feature>
<dbReference type="PANTHER" id="PTHR10953:SF6">
    <property type="entry name" value="NEDD8-ACTIVATING ENZYME E1 CATALYTIC SUBUNIT"/>
    <property type="match status" value="1"/>
</dbReference>
<accession>A0A5N5QS48</accession>
<dbReference type="InterPro" id="IPR000594">
    <property type="entry name" value="ThiF_NAD_FAD-bd"/>
</dbReference>
<comment type="caution">
    <text evidence="20">The sequence shown here is derived from an EMBL/GenBank/DDBJ whole genome shotgun (WGS) entry which is preliminary data.</text>
</comment>
<evidence type="ECO:0000256" key="11">
    <source>
        <dbReference type="ARBA" id="ARBA00023326"/>
    </source>
</evidence>
<dbReference type="SMART" id="SM01181">
    <property type="entry name" value="E2_bind"/>
    <property type="match status" value="1"/>
</dbReference>
<dbReference type="SUPFAM" id="SSF51445">
    <property type="entry name" value="(Trans)glycosidases"/>
    <property type="match status" value="1"/>
</dbReference>
<dbReference type="InterPro" id="IPR017853">
    <property type="entry name" value="GH"/>
</dbReference>
<dbReference type="GO" id="GO:0005737">
    <property type="term" value="C:cytoplasm"/>
    <property type="evidence" value="ECO:0007669"/>
    <property type="project" value="TreeGrafter"/>
</dbReference>
<protein>
    <recommendedName>
        <fullName evidence="15 16">Multifunctional fusion protein</fullName>
    </recommendedName>
    <domain>
        <recommendedName>
            <fullName evidence="15">Beta-xylanase</fullName>
            <ecNumber evidence="15">3.2.1.8</ecNumber>
        </recommendedName>
    </domain>
    <domain>
        <recommendedName>
            <fullName evidence="16">NEDD8-activating enzyme E1 catalytic subunit</fullName>
            <ecNumber evidence="16">6.2.1.64</ecNumber>
        </recommendedName>
    </domain>
</protein>
<dbReference type="SUPFAM" id="SSF53474">
    <property type="entry name" value="alpha/beta-Hydrolases"/>
    <property type="match status" value="1"/>
</dbReference>
<proteinExistence type="inferred from homology"/>
<dbReference type="OrthoDB" id="10255449at2759"/>
<keyword evidence="4 16" id="KW-0436">Ligase</keyword>
<name>A0A5N5QS48_9AGAM</name>
<keyword evidence="21" id="KW-1185">Reference proteome</keyword>
<dbReference type="GO" id="GO:0045116">
    <property type="term" value="P:protein neddylation"/>
    <property type="evidence" value="ECO:0007669"/>
    <property type="project" value="UniProtKB-UniRule"/>
</dbReference>
<comment type="similarity">
    <text evidence="2 16">Belongs to the ubiquitin-activating E1 family. UBA3 subfamily.</text>
</comment>
<dbReference type="PRINTS" id="PR00134">
    <property type="entry name" value="GLHYDRLASE10"/>
</dbReference>
<dbReference type="FunFam" id="3.10.290.20:FF:000003">
    <property type="entry name" value="Ubiquitin-activating enzyme E1 C"/>
    <property type="match status" value="1"/>
</dbReference>
<dbReference type="InterPro" id="IPR030468">
    <property type="entry name" value="Uba3_N"/>
</dbReference>
<dbReference type="PROSITE" id="PS51760">
    <property type="entry name" value="GH10_2"/>
    <property type="match status" value="1"/>
</dbReference>
<dbReference type="EMBL" id="SSOP01000019">
    <property type="protein sequence ID" value="KAB5594565.1"/>
    <property type="molecule type" value="Genomic_DNA"/>
</dbReference>
<evidence type="ECO:0000256" key="18">
    <source>
        <dbReference type="SAM" id="Phobius"/>
    </source>
</evidence>
<keyword evidence="18" id="KW-0472">Membrane</keyword>
<keyword evidence="11 15" id="KW-0624">Polysaccharide degradation</keyword>
<evidence type="ECO:0000256" key="1">
    <source>
        <dbReference type="ARBA" id="ARBA00005032"/>
    </source>
</evidence>
<dbReference type="Gene3D" id="3.40.50.1820">
    <property type="entry name" value="alpha/beta hydrolase"/>
    <property type="match status" value="1"/>
</dbReference>
<dbReference type="GO" id="GO:0000272">
    <property type="term" value="P:polysaccharide catabolic process"/>
    <property type="evidence" value="ECO:0007669"/>
    <property type="project" value="UniProtKB-KW"/>
</dbReference>
<dbReference type="Gene3D" id="1.10.10.520">
    <property type="entry name" value="Ubiquitin activating enzymes (Uba3). Chain: B, domain 2"/>
    <property type="match status" value="1"/>
</dbReference>
<dbReference type="SUPFAM" id="SSF69572">
    <property type="entry name" value="Activating enzymes of the ubiquitin-like proteins"/>
    <property type="match status" value="1"/>
</dbReference>
<dbReference type="InterPro" id="IPR023318">
    <property type="entry name" value="Ub_act_enz_dom_a_sf"/>
</dbReference>
<dbReference type="Proteomes" id="UP000383932">
    <property type="component" value="Unassembled WGS sequence"/>
</dbReference>
<keyword evidence="10 15" id="KW-0326">Glycosidase</keyword>
<comment type="catalytic activity">
    <reaction evidence="12 16">
        <text>ATP + [NEDD8 protein] + [E1 NEDD8-activating enzyme]-L-cysteine = AMP + diphosphate + [E1 NEDD8-activating enzyme]-S-[NEDD8 protein]-yl-L-cysteine.</text>
        <dbReference type="EC" id="6.2.1.64"/>
    </reaction>
</comment>
<evidence type="ECO:0000256" key="4">
    <source>
        <dbReference type="ARBA" id="ARBA00022598"/>
    </source>
</evidence>
<evidence type="ECO:0000256" key="5">
    <source>
        <dbReference type="ARBA" id="ARBA00022741"/>
    </source>
</evidence>
<evidence type="ECO:0000256" key="9">
    <source>
        <dbReference type="ARBA" id="ARBA00023277"/>
    </source>
</evidence>
<evidence type="ECO:0000256" key="12">
    <source>
        <dbReference type="ARBA" id="ARBA00024626"/>
    </source>
</evidence>
<evidence type="ECO:0000313" key="21">
    <source>
        <dbReference type="Proteomes" id="UP000383932"/>
    </source>
</evidence>
<evidence type="ECO:0000259" key="19">
    <source>
        <dbReference type="PROSITE" id="PS51760"/>
    </source>
</evidence>
<feature type="compositionally biased region" description="Basic and acidic residues" evidence="17">
    <location>
        <begin position="448"/>
        <end position="457"/>
    </location>
</feature>
<dbReference type="GO" id="GO:0031176">
    <property type="term" value="F:endo-1,4-beta-xylanase activity"/>
    <property type="evidence" value="ECO:0007669"/>
    <property type="project" value="UniProtKB-EC"/>
</dbReference>
<feature type="transmembrane region" description="Helical" evidence="18">
    <location>
        <begin position="568"/>
        <end position="590"/>
    </location>
</feature>
<evidence type="ECO:0000256" key="2">
    <source>
        <dbReference type="ARBA" id="ARBA00006310"/>
    </source>
</evidence>
<evidence type="ECO:0000256" key="7">
    <source>
        <dbReference type="ARBA" id="ARBA00022801"/>
    </source>
</evidence>